<dbReference type="SMART" id="SM01118">
    <property type="entry name" value="CYTH"/>
    <property type="match status" value="1"/>
</dbReference>
<proteinExistence type="predicted"/>
<comment type="caution">
    <text evidence="2">The sequence shown here is derived from an EMBL/GenBank/DDBJ whole genome shotgun (WGS) entry which is preliminary data.</text>
</comment>
<feature type="domain" description="CYTH" evidence="1">
    <location>
        <begin position="4"/>
        <end position="196"/>
    </location>
</feature>
<gene>
    <name evidence="2" type="ORF">OL233_03040</name>
</gene>
<dbReference type="PIRSF" id="PIRSF012526">
    <property type="entry name" value="CYTH_UCP012526"/>
    <property type="match status" value="1"/>
</dbReference>
<dbReference type="EMBL" id="JAPDSH010000002">
    <property type="protein sequence ID" value="MDF0479254.1"/>
    <property type="molecule type" value="Genomic_DNA"/>
</dbReference>
<organism evidence="2 3">
    <name type="scientific">Vagococcus proximus</name>
    <dbReference type="NCBI Taxonomy" id="2991417"/>
    <lineage>
        <taxon>Bacteria</taxon>
        <taxon>Bacillati</taxon>
        <taxon>Bacillota</taxon>
        <taxon>Bacilli</taxon>
        <taxon>Lactobacillales</taxon>
        <taxon>Enterococcaceae</taxon>
        <taxon>Vagococcus</taxon>
    </lineage>
</organism>
<dbReference type="Proteomes" id="UP001147148">
    <property type="component" value="Unassembled WGS sequence"/>
</dbReference>
<evidence type="ECO:0000313" key="3">
    <source>
        <dbReference type="Proteomes" id="UP001147148"/>
    </source>
</evidence>
<keyword evidence="3" id="KW-1185">Reference proteome</keyword>
<dbReference type="SUPFAM" id="SSF55154">
    <property type="entry name" value="CYTH-like phosphatases"/>
    <property type="match status" value="1"/>
</dbReference>
<protein>
    <submittedName>
        <fullName evidence="2">CYTH domain-containing protein</fullName>
    </submittedName>
</protein>
<dbReference type="Gene3D" id="2.40.320.10">
    <property type="entry name" value="Hypothetical Protein Pfu-838710-001"/>
    <property type="match status" value="1"/>
</dbReference>
<dbReference type="PANTHER" id="PTHR34948">
    <property type="entry name" value="OS08G0299200 PROTEIN"/>
    <property type="match status" value="1"/>
</dbReference>
<evidence type="ECO:0000313" key="2">
    <source>
        <dbReference type="EMBL" id="MDF0479254.1"/>
    </source>
</evidence>
<dbReference type="InterPro" id="IPR009195">
    <property type="entry name" value="Uncharacterised_YjbK"/>
</dbReference>
<dbReference type="RefSeq" id="WP_275470907.1">
    <property type="nucleotide sequence ID" value="NZ_JAPDSH010000002.1"/>
</dbReference>
<name>A0ABT5X039_9ENTE</name>
<sequence>MSQEIEIEFKSLLTEKDYEKLCRAFDLSDDHSFTQTNYYFDTPQGDLKQKKLGLRIRTFDDKAELTLKSPLKNHEGLLETTDYLTQEDAAALLKENNILATGHVAEKLQEFNIDANTVCLIGELKTKRLEYKLDEAHLLVLDESWYHGQHDYELEMEVREAVSGKDFFVKFINEQGITYIPTENKISRTLRAKKAL</sequence>
<dbReference type="PROSITE" id="PS51707">
    <property type="entry name" value="CYTH"/>
    <property type="match status" value="1"/>
</dbReference>
<dbReference type="InterPro" id="IPR023577">
    <property type="entry name" value="CYTH_domain"/>
</dbReference>
<accession>A0ABT5X039</accession>
<dbReference type="InterPro" id="IPR033469">
    <property type="entry name" value="CYTH-like_dom_sf"/>
</dbReference>
<dbReference type="CDD" id="cd07762">
    <property type="entry name" value="CYTH-like_Pase_1"/>
    <property type="match status" value="1"/>
</dbReference>
<dbReference type="PANTHER" id="PTHR34948:SF2">
    <property type="entry name" value="TRIPHOSPHATE TUNNEL METALLOENZYME 3"/>
    <property type="match status" value="1"/>
</dbReference>
<dbReference type="Pfam" id="PF01928">
    <property type="entry name" value="CYTH"/>
    <property type="match status" value="1"/>
</dbReference>
<reference evidence="2" key="1">
    <citation type="submission" date="2022-10" db="EMBL/GenBank/DDBJ databases">
        <title>Vagococcus sp. isolated from poultry meat.</title>
        <authorList>
            <person name="Johansson P."/>
            <person name="Bjorkroth J."/>
        </authorList>
    </citation>
    <scope>NUCLEOTIDE SEQUENCE</scope>
    <source>
        <strain evidence="2">PNs007</strain>
    </source>
</reference>
<evidence type="ECO:0000259" key="1">
    <source>
        <dbReference type="PROSITE" id="PS51707"/>
    </source>
</evidence>